<organism evidence="3 4">
    <name type="scientific">Triparma laevis f. longispina</name>
    <dbReference type="NCBI Taxonomy" id="1714387"/>
    <lineage>
        <taxon>Eukaryota</taxon>
        <taxon>Sar</taxon>
        <taxon>Stramenopiles</taxon>
        <taxon>Ochrophyta</taxon>
        <taxon>Bolidophyceae</taxon>
        <taxon>Parmales</taxon>
        <taxon>Triparmaceae</taxon>
        <taxon>Triparma</taxon>
    </lineage>
</organism>
<keyword evidence="4" id="KW-1185">Reference proteome</keyword>
<feature type="region of interest" description="Disordered" evidence="1">
    <location>
        <begin position="193"/>
        <end position="213"/>
    </location>
</feature>
<protein>
    <submittedName>
        <fullName evidence="3">Uncharacterized protein</fullName>
    </submittedName>
</protein>
<dbReference type="EMBL" id="BRXW01000541">
    <property type="protein sequence ID" value="GMH64307.1"/>
    <property type="molecule type" value="Genomic_DNA"/>
</dbReference>
<comment type="caution">
    <text evidence="3">The sequence shown here is derived from an EMBL/GenBank/DDBJ whole genome shotgun (WGS) entry which is preliminary data.</text>
</comment>
<keyword evidence="2" id="KW-0732">Signal</keyword>
<feature type="compositionally biased region" description="Acidic residues" evidence="1">
    <location>
        <begin position="197"/>
        <end position="206"/>
    </location>
</feature>
<evidence type="ECO:0000313" key="3">
    <source>
        <dbReference type="EMBL" id="GMH64307.1"/>
    </source>
</evidence>
<proteinExistence type="predicted"/>
<evidence type="ECO:0000256" key="1">
    <source>
        <dbReference type="SAM" id="MobiDB-lite"/>
    </source>
</evidence>
<feature type="signal peptide" evidence="2">
    <location>
        <begin position="1"/>
        <end position="18"/>
    </location>
</feature>
<reference evidence="4" key="1">
    <citation type="journal article" date="2023" name="Commun. Biol.">
        <title>Genome analysis of Parmales, the sister group of diatoms, reveals the evolutionary specialization of diatoms from phago-mixotrophs to photoautotrophs.</title>
        <authorList>
            <person name="Ban H."/>
            <person name="Sato S."/>
            <person name="Yoshikawa S."/>
            <person name="Yamada K."/>
            <person name="Nakamura Y."/>
            <person name="Ichinomiya M."/>
            <person name="Sato N."/>
            <person name="Blanc-Mathieu R."/>
            <person name="Endo H."/>
            <person name="Kuwata A."/>
            <person name="Ogata H."/>
        </authorList>
    </citation>
    <scope>NUCLEOTIDE SEQUENCE [LARGE SCALE GENOMIC DNA]</scope>
    <source>
        <strain evidence="4">NIES 3700</strain>
    </source>
</reference>
<gene>
    <name evidence="3" type="ORF">TrLO_g14606</name>
</gene>
<sequence>MNAIIAIALLLLLLPSTAFHTTSHHSPSFLLRPHNLDHQRSLNSLNSVILNPSTDYEEIEVDGLTSSDFTSSEWKIGTLNLGSTKPSDIITTWVRLRPAAGDVSKFGQGRMVAEWGDGSEGSWSFDESSQFLSISKDTPLSLFGKKIWACTIDDYYFLSGVVRGWKPWEAADVQGQWQGVRLGVEEEERGRAPWFEEGFEESESSEIEAREEP</sequence>
<evidence type="ECO:0000313" key="4">
    <source>
        <dbReference type="Proteomes" id="UP001165122"/>
    </source>
</evidence>
<dbReference type="AlphaFoldDB" id="A0A9W7E304"/>
<dbReference type="Proteomes" id="UP001165122">
    <property type="component" value="Unassembled WGS sequence"/>
</dbReference>
<feature type="chain" id="PRO_5040839324" evidence="2">
    <location>
        <begin position="19"/>
        <end position="213"/>
    </location>
</feature>
<accession>A0A9W7E304</accession>
<dbReference type="OrthoDB" id="41695at2759"/>
<name>A0A9W7E304_9STRA</name>
<evidence type="ECO:0000256" key="2">
    <source>
        <dbReference type="SAM" id="SignalP"/>
    </source>
</evidence>